<feature type="region of interest" description="Disordered" evidence="4">
    <location>
        <begin position="374"/>
        <end position="423"/>
    </location>
</feature>
<dbReference type="Pfam" id="PF05641">
    <property type="entry name" value="Agenet"/>
    <property type="match status" value="4"/>
</dbReference>
<feature type="coiled-coil region" evidence="3">
    <location>
        <begin position="953"/>
        <end position="980"/>
    </location>
</feature>
<evidence type="ECO:0000256" key="3">
    <source>
        <dbReference type="SAM" id="Coils"/>
    </source>
</evidence>
<dbReference type="PANTHER" id="PTHR31917">
    <property type="entry name" value="AGENET DOMAIN-CONTAINING PROTEIN-RELATED"/>
    <property type="match status" value="1"/>
</dbReference>
<dbReference type="InterPro" id="IPR008395">
    <property type="entry name" value="Agenet-like_dom"/>
</dbReference>
<gene>
    <name evidence="6" type="ORF">TIFTF001_010295</name>
</gene>
<evidence type="ECO:0000256" key="1">
    <source>
        <dbReference type="ARBA" id="ARBA00022448"/>
    </source>
</evidence>
<dbReference type="EMBL" id="BTGU01000012">
    <property type="protein sequence ID" value="GMN41088.1"/>
    <property type="molecule type" value="Genomic_DNA"/>
</dbReference>
<proteinExistence type="predicted"/>
<dbReference type="Proteomes" id="UP001187192">
    <property type="component" value="Unassembled WGS sequence"/>
</dbReference>
<evidence type="ECO:0000259" key="5">
    <source>
        <dbReference type="SMART" id="SM00743"/>
    </source>
</evidence>
<comment type="caution">
    <text evidence="6">The sequence shown here is derived from an EMBL/GenBank/DDBJ whole genome shotgun (WGS) entry which is preliminary data.</text>
</comment>
<reference evidence="6" key="1">
    <citation type="submission" date="2023-07" db="EMBL/GenBank/DDBJ databases">
        <title>draft genome sequence of fig (Ficus carica).</title>
        <authorList>
            <person name="Takahashi T."/>
            <person name="Nishimura K."/>
        </authorList>
    </citation>
    <scope>NUCLEOTIDE SEQUENCE</scope>
</reference>
<keyword evidence="1" id="KW-0813">Transport</keyword>
<dbReference type="InterPro" id="IPR007930">
    <property type="entry name" value="DUF724"/>
</dbReference>
<evidence type="ECO:0000256" key="4">
    <source>
        <dbReference type="SAM" id="MobiDB-lite"/>
    </source>
</evidence>
<keyword evidence="3" id="KW-0175">Coiled coil</keyword>
<evidence type="ECO:0000313" key="6">
    <source>
        <dbReference type="EMBL" id="GMN41088.1"/>
    </source>
</evidence>
<accession>A0AA87ZRH9</accession>
<feature type="domain" description="Agenet" evidence="5">
    <location>
        <begin position="242"/>
        <end position="297"/>
    </location>
</feature>
<keyword evidence="7" id="KW-1185">Reference proteome</keyword>
<dbReference type="SMART" id="SM00743">
    <property type="entry name" value="Agenet"/>
    <property type="match status" value="4"/>
</dbReference>
<keyword evidence="2" id="KW-0341">Growth regulation</keyword>
<feature type="compositionally biased region" description="Basic and acidic residues" evidence="4">
    <location>
        <begin position="584"/>
        <end position="608"/>
    </location>
</feature>
<sequence length="1017" mass="113871">MEHTASKKKQLKQCQYCHSLGKGSKVEVWSEEDGFSNAWFSAEILQPPRSTHGPSGRKRKRTATAVVKYHHMLSVDDDGGGPLIERIKTSFIRPVPPPDSPLDRPFELYEVVDAFYTDTWWTGFVVKVVGDTYTVAFKRPLDLQEFRRSDLRLHWDWVDSKWVRPDKEETTGLIYIPGTEVEVNRHNESPCNAWLQAVIIGQVGPISFLVKYKSSDSGEAGLKQETVDLEQIRPYPPEMKVATFNVLEKVDVFHDSYWWAGVITKLLEGKRYIVTLRHKKKMEFSHSELRPHLEWIDGQWIRHTPYQSSGTLDDTERERPCLSGKQCSPKVLSPGVEKTPYLGDSKMKKENHISSGDKVVELIQIGDDKITNQQEVGETKNQVVSSAKKRGRQRKSHESLGSIMADTKKERPCLGNKQGNQKEEKLPYLGSSNMEKENHLSSSDKPAEVIPNAADKIITQQEVGERENQAVVYAKKRGRRWKSRESSGSTLDDTKKERSSSKKQDNKKELTPYVENSAYSRNLNMEKENHNSSSDKPAEVIPNGDDKITKQQEVGETKTQAVRSARRGEIPQKAHESSGSISDETEKERSCSGEKQDSQKEFSPRVEKSPNLGSSNVEKENLNSSSDKPAEVPNGDDKNGQNSDTEMGSALKGNGEHREQVVANIQAAAAGEELCGAGGVVIGCTTEISKSPVTIEVILTEEDGATPASPMTRIISSDDQALVLHAGETHAPTNADESGKLNYKDTTEEDVTLASPQALVFRVGETHAPSNADESGKLNYEDTMEEDGVTLASPQALVLHVGETHIPTNADDSVGTASTGDIVRKDVLNLPFVKSYPIWEIIESMEVFKKLPQNPHFQPLMKYKEVKREGAALGLMMNFASLVEKISKLQEDNSREDFESIMEELDELEELGFDINVVRGRVSELLRVKVMLESFVDESNGVETEIRECTDAKTKIDEEVADIDEELKRLQEKRTVLLSESVAKGYQEMKLISKARVINEGISSTRERFRSLVETPW</sequence>
<dbReference type="CDD" id="cd20406">
    <property type="entry name" value="Tudor_Agenet_AtDUF_rpt2_4"/>
    <property type="match status" value="2"/>
</dbReference>
<protein>
    <recommendedName>
        <fullName evidence="5">Agenet domain-containing protein</fullName>
    </recommendedName>
</protein>
<organism evidence="6 7">
    <name type="scientific">Ficus carica</name>
    <name type="common">Common fig</name>
    <dbReference type="NCBI Taxonomy" id="3494"/>
    <lineage>
        <taxon>Eukaryota</taxon>
        <taxon>Viridiplantae</taxon>
        <taxon>Streptophyta</taxon>
        <taxon>Embryophyta</taxon>
        <taxon>Tracheophyta</taxon>
        <taxon>Spermatophyta</taxon>
        <taxon>Magnoliopsida</taxon>
        <taxon>eudicotyledons</taxon>
        <taxon>Gunneridae</taxon>
        <taxon>Pentapetalae</taxon>
        <taxon>rosids</taxon>
        <taxon>fabids</taxon>
        <taxon>Rosales</taxon>
        <taxon>Moraceae</taxon>
        <taxon>Ficeae</taxon>
        <taxon>Ficus</taxon>
    </lineage>
</organism>
<name>A0AA87ZRH9_FICCA</name>
<feature type="domain" description="Agenet" evidence="5">
    <location>
        <begin position="18"/>
        <end position="100"/>
    </location>
</feature>
<dbReference type="AlphaFoldDB" id="A0AA87ZRH9"/>
<feature type="compositionally biased region" description="Basic and acidic residues" evidence="4">
    <location>
        <begin position="492"/>
        <end position="510"/>
    </location>
</feature>
<dbReference type="InterPro" id="IPR014002">
    <property type="entry name" value="Agenet_dom_plant"/>
</dbReference>
<feature type="domain" description="Agenet" evidence="5">
    <location>
        <begin position="104"/>
        <end position="159"/>
    </location>
</feature>
<feature type="compositionally biased region" description="Basic and acidic residues" evidence="4">
    <location>
        <begin position="544"/>
        <end position="556"/>
    </location>
</feature>
<evidence type="ECO:0000256" key="2">
    <source>
        <dbReference type="ARBA" id="ARBA00022604"/>
    </source>
</evidence>
<dbReference type="CDD" id="cd20405">
    <property type="entry name" value="Tudor_Agenet_AtDUF_rpt1_3"/>
    <property type="match status" value="1"/>
</dbReference>
<dbReference type="Pfam" id="PF05266">
    <property type="entry name" value="DUF724"/>
    <property type="match status" value="1"/>
</dbReference>
<evidence type="ECO:0000313" key="7">
    <source>
        <dbReference type="Proteomes" id="UP001187192"/>
    </source>
</evidence>
<feature type="compositionally biased region" description="Polar residues" evidence="4">
    <location>
        <begin position="374"/>
        <end position="385"/>
    </location>
</feature>
<dbReference type="PANTHER" id="PTHR31917:SF153">
    <property type="entry name" value="DUF724 DOMAIN-CONTAINING PROTEIN 3-RELATED"/>
    <property type="match status" value="1"/>
</dbReference>
<feature type="domain" description="Agenet" evidence="5">
    <location>
        <begin position="173"/>
        <end position="240"/>
    </location>
</feature>
<feature type="compositionally biased region" description="Basic and acidic residues" evidence="4">
    <location>
        <begin position="566"/>
        <end position="576"/>
    </location>
</feature>
<feature type="compositionally biased region" description="Polar residues" evidence="4">
    <location>
        <begin position="611"/>
        <end position="627"/>
    </location>
</feature>
<feature type="region of interest" description="Disordered" evidence="4">
    <location>
        <begin position="475"/>
        <end position="651"/>
    </location>
</feature>